<dbReference type="EMBL" id="JACWUN010000007">
    <property type="protein sequence ID" value="MBD1400615.1"/>
    <property type="molecule type" value="Genomic_DNA"/>
</dbReference>
<sequence>MSYFNKFLTGLTVTLFVVTLTLAGGASDALAKSRLAFSGGPDGGTFQYFSNAISSRLSRTQTDMDVSNMMSAGSVENLRRVNSADADFGIVYAGDMFLAKQGKLTGDERQYHNVHSMAYLYGAPAHLLVLASSGITDVKQLEGKRVAVGPAGSGAAASAQRYFTGVGLWDKFTPEFIGYSQGASALGDRLIDAMWVFAGYPNSSVIQAAASNPIRILSLVEAAKAPGATFFQDHPYYAEVTIPAGTYQGVDYDVKTVQDSAIWAVGKHVDEGQVYRSLTDIYSDQGLAFMVSVTRTAQSMQIKDGLFGVATPVHKGAAKFWTEKGLTLSDAQKAE</sequence>
<protein>
    <submittedName>
        <fullName evidence="1">TAXI family TRAP transporter solute-binding subunit</fullName>
    </submittedName>
</protein>
<dbReference type="CDD" id="cd13520">
    <property type="entry name" value="PBP2_TAXI_TRAP"/>
    <property type="match status" value="1"/>
</dbReference>
<dbReference type="PANTHER" id="PTHR42941">
    <property type="entry name" value="SLL1037 PROTEIN"/>
    <property type="match status" value="1"/>
</dbReference>
<dbReference type="AlphaFoldDB" id="A0A8J6QSB1"/>
<dbReference type="NCBIfam" id="TIGR02122">
    <property type="entry name" value="TRAP_TAXI"/>
    <property type="match status" value="1"/>
</dbReference>
<dbReference type="PANTHER" id="PTHR42941:SF1">
    <property type="entry name" value="SLL1037 PROTEIN"/>
    <property type="match status" value="1"/>
</dbReference>
<accession>A0A8J6QSB1</accession>
<dbReference type="InterPro" id="IPR011852">
    <property type="entry name" value="TRAP_TAXI"/>
</dbReference>
<organism evidence="1 2">
    <name type="scientific">Pelovirga terrestris</name>
    <dbReference type="NCBI Taxonomy" id="2771352"/>
    <lineage>
        <taxon>Bacteria</taxon>
        <taxon>Pseudomonadati</taxon>
        <taxon>Thermodesulfobacteriota</taxon>
        <taxon>Desulfuromonadia</taxon>
        <taxon>Geobacterales</taxon>
        <taxon>Geobacteraceae</taxon>
        <taxon>Pelovirga</taxon>
    </lineage>
</organism>
<evidence type="ECO:0000313" key="2">
    <source>
        <dbReference type="Proteomes" id="UP000632828"/>
    </source>
</evidence>
<reference evidence="1" key="1">
    <citation type="submission" date="2020-09" db="EMBL/GenBank/DDBJ databases">
        <title>Pelobacter alkaliphilus sp. nov., a novel anaerobic arsenate-reducing bacterium from terrestrial mud volcano.</title>
        <authorList>
            <person name="Khomyakova M.A."/>
            <person name="Merkel A.Y."/>
            <person name="Slobodkin A.I."/>
        </authorList>
    </citation>
    <scope>NUCLEOTIDE SEQUENCE</scope>
    <source>
        <strain evidence="1">M08fum</strain>
    </source>
</reference>
<name>A0A8J6QSB1_9BACT</name>
<evidence type="ECO:0000313" key="1">
    <source>
        <dbReference type="EMBL" id="MBD1400615.1"/>
    </source>
</evidence>
<dbReference type="RefSeq" id="WP_191155325.1">
    <property type="nucleotide sequence ID" value="NZ_JACWUN010000007.1"/>
</dbReference>
<dbReference type="Gene3D" id="3.40.190.10">
    <property type="entry name" value="Periplasmic binding protein-like II"/>
    <property type="match status" value="2"/>
</dbReference>
<keyword evidence="2" id="KW-1185">Reference proteome</keyword>
<comment type="caution">
    <text evidence="1">The sequence shown here is derived from an EMBL/GenBank/DDBJ whole genome shotgun (WGS) entry which is preliminary data.</text>
</comment>
<proteinExistence type="predicted"/>
<dbReference type="Pfam" id="PF16868">
    <property type="entry name" value="NMT1_3"/>
    <property type="match status" value="1"/>
</dbReference>
<dbReference type="SUPFAM" id="SSF53850">
    <property type="entry name" value="Periplasmic binding protein-like II"/>
    <property type="match status" value="1"/>
</dbReference>
<gene>
    <name evidence="1" type="ORF">ICT70_08015</name>
</gene>
<dbReference type="Proteomes" id="UP000632828">
    <property type="component" value="Unassembled WGS sequence"/>
</dbReference>